<keyword evidence="1" id="KW-0393">Immunoglobulin domain</keyword>
<feature type="domain" description="Ig-like" evidence="3">
    <location>
        <begin position="222"/>
        <end position="302"/>
    </location>
</feature>
<dbReference type="InterPro" id="IPR050380">
    <property type="entry name" value="Immune_Resp_Modulators"/>
</dbReference>
<dbReference type="InterPro" id="IPR003599">
    <property type="entry name" value="Ig_sub"/>
</dbReference>
<reference evidence="4" key="2">
    <citation type="submission" date="2025-09" db="UniProtKB">
        <authorList>
            <consortium name="Ensembl"/>
        </authorList>
    </citation>
    <scope>IDENTIFICATION</scope>
</reference>
<evidence type="ECO:0000256" key="1">
    <source>
        <dbReference type="ARBA" id="ARBA00023319"/>
    </source>
</evidence>
<dbReference type="SUPFAM" id="SSF48726">
    <property type="entry name" value="Immunoglobulin"/>
    <property type="match status" value="2"/>
</dbReference>
<dbReference type="PANTHER" id="PTHR23411">
    <property type="entry name" value="TAPASIN"/>
    <property type="match status" value="1"/>
</dbReference>
<organism evidence="4 5">
    <name type="scientific">Mola mola</name>
    <name type="common">Ocean sunfish</name>
    <name type="synonym">Tetraodon mola</name>
    <dbReference type="NCBI Taxonomy" id="94237"/>
    <lineage>
        <taxon>Eukaryota</taxon>
        <taxon>Metazoa</taxon>
        <taxon>Chordata</taxon>
        <taxon>Craniata</taxon>
        <taxon>Vertebrata</taxon>
        <taxon>Euteleostomi</taxon>
        <taxon>Actinopterygii</taxon>
        <taxon>Neopterygii</taxon>
        <taxon>Teleostei</taxon>
        <taxon>Neoteleostei</taxon>
        <taxon>Acanthomorphata</taxon>
        <taxon>Eupercaria</taxon>
        <taxon>Tetraodontiformes</taxon>
        <taxon>Molidae</taxon>
        <taxon>Mola</taxon>
    </lineage>
</organism>
<reference evidence="4" key="1">
    <citation type="submission" date="2025-08" db="UniProtKB">
        <authorList>
            <consortium name="Ensembl"/>
        </authorList>
    </citation>
    <scope>IDENTIFICATION</scope>
</reference>
<keyword evidence="2" id="KW-0472">Membrane</keyword>
<dbReference type="Gene3D" id="2.60.40.10">
    <property type="entry name" value="Immunoglobulins"/>
    <property type="match status" value="3"/>
</dbReference>
<evidence type="ECO:0000256" key="2">
    <source>
        <dbReference type="SAM" id="Phobius"/>
    </source>
</evidence>
<dbReference type="Ensembl" id="ENSMMOT00000021394.1">
    <property type="protein sequence ID" value="ENSMMOP00000021038.1"/>
    <property type="gene ID" value="ENSMMOG00000015993.1"/>
</dbReference>
<dbReference type="Pfam" id="PF07686">
    <property type="entry name" value="V-set"/>
    <property type="match status" value="1"/>
</dbReference>
<proteinExistence type="predicted"/>
<dbReference type="PROSITE" id="PS50835">
    <property type="entry name" value="IG_LIKE"/>
    <property type="match status" value="1"/>
</dbReference>
<dbReference type="InterPro" id="IPR007110">
    <property type="entry name" value="Ig-like_dom"/>
</dbReference>
<feature type="transmembrane region" description="Helical" evidence="2">
    <location>
        <begin position="12"/>
        <end position="30"/>
    </location>
</feature>
<feature type="transmembrane region" description="Helical" evidence="2">
    <location>
        <begin position="36"/>
        <end position="58"/>
    </location>
</feature>
<dbReference type="STRING" id="94237.ENSMMOP00000021038"/>
<protein>
    <recommendedName>
        <fullName evidence="3">Ig-like domain-containing protein</fullName>
    </recommendedName>
</protein>
<dbReference type="AlphaFoldDB" id="A0A3Q3WSA4"/>
<sequence length="484" mass="53357">MSGGFKSLNLPYFTSYYLNFLFVIQIINYNFKSCNFIFICHLCLGTAVVDVVLSCTLVEEGEEPSGMRGGGFFTQTPATLVLRDVAVVPDESLETLTPFVPPSVPDPDAILIEAKASSPEIPNADVLLHADCNDQEVMCEMSKYSPHGSQKNGDIAYFMVFLNVEAVEFSTVLIVQTLAVKDQSALLQTKLGLPLSQTGTLLTEVIFLVFTERKKVSALLRSDVVLSCGFKQQEKHLAPEVDLEWRLQHRGKGLKLLNITTRLDDGRTRKDVLLTIVNDGDASVTLTKIKVQDEGTYICTVSLGPFQAQQIIQLQVLQNSPQTLSCRCTKYYPLDVQCLLTFTKQTLYTMFPNQGSLSSHRQHGDGSYSLSSHLTVPSSISPGTEITCRVSHLALDAPLSVSLVVKSPQPGMKLLVSSLFLKEYLSAYQLNFEKLLATKLWITNTCVHSLKRGHNHHVVLVSSMESSCDGRSVLAGHVSINVQM</sequence>
<evidence type="ECO:0000259" key="3">
    <source>
        <dbReference type="PROSITE" id="PS50835"/>
    </source>
</evidence>
<dbReference type="Proteomes" id="UP000261620">
    <property type="component" value="Unplaced"/>
</dbReference>
<evidence type="ECO:0000313" key="5">
    <source>
        <dbReference type="Proteomes" id="UP000261620"/>
    </source>
</evidence>
<keyword evidence="2" id="KW-1133">Transmembrane helix</keyword>
<accession>A0A3Q3WSA4</accession>
<keyword evidence="2" id="KW-0812">Transmembrane</keyword>
<evidence type="ECO:0000313" key="4">
    <source>
        <dbReference type="Ensembl" id="ENSMMOP00000021038.1"/>
    </source>
</evidence>
<name>A0A3Q3WSA4_MOLML</name>
<keyword evidence="5" id="KW-1185">Reference proteome</keyword>
<dbReference type="InterPro" id="IPR013783">
    <property type="entry name" value="Ig-like_fold"/>
</dbReference>
<dbReference type="InterPro" id="IPR036179">
    <property type="entry name" value="Ig-like_dom_sf"/>
</dbReference>
<dbReference type="SMART" id="SM00409">
    <property type="entry name" value="IG"/>
    <property type="match status" value="1"/>
</dbReference>
<dbReference type="InterPro" id="IPR013106">
    <property type="entry name" value="Ig_V-set"/>
</dbReference>